<evidence type="ECO:0000313" key="1">
    <source>
        <dbReference type="EMBL" id="MDO7253884.1"/>
    </source>
</evidence>
<dbReference type="InterPro" id="IPR052042">
    <property type="entry name" value="Tail_sheath_structural"/>
</dbReference>
<reference evidence="1 3" key="3">
    <citation type="journal article" date="2024" name="Syst. Appl. Microbiol.">
        <title>Helicobacter cappadocius sp. nov., from lizards: The first psychrotrophic Helicobacter species.</title>
        <authorList>
            <person name="Aydin F."/>
            <person name="Tarhane S."/>
            <person name="Karakaya E."/>
            <person name="Abay S."/>
            <person name="Kayman T."/>
            <person name="Guran O."/>
            <person name="Bozkurt E."/>
            <person name="Uzum N."/>
            <person name="Avci A."/>
            <person name="Olgun K."/>
            <person name="Jablonski D."/>
            <person name="Guran C."/>
            <person name="Burcin Saticioglu I."/>
        </authorList>
    </citation>
    <scope>NUCLEOTIDE SEQUENCE [LARGE SCALE GENOMIC DNA]</scope>
    <source>
        <strain evidence="1">Faydin-H75</strain>
        <strain evidence="3">faydin-H76</strain>
    </source>
</reference>
<comment type="caution">
    <text evidence="2">The sequence shown here is derived from an EMBL/GenBank/DDBJ whole genome shotgun (WGS) entry which is preliminary data.</text>
</comment>
<dbReference type="EMBL" id="JAUPEV010000017">
    <property type="protein sequence ID" value="MDO7253884.1"/>
    <property type="molecule type" value="Genomic_DNA"/>
</dbReference>
<protein>
    <submittedName>
        <fullName evidence="2">Phage tail protein</fullName>
    </submittedName>
</protein>
<evidence type="ECO:0000313" key="3">
    <source>
        <dbReference type="Proteomes" id="UP001177258"/>
    </source>
</evidence>
<reference evidence="1" key="2">
    <citation type="submission" date="2023-07" db="EMBL/GenBank/DDBJ databases">
        <authorList>
            <person name="Aydin F."/>
            <person name="Tarhane S."/>
            <person name="Saticioglu I.B."/>
            <person name="Karakaya E."/>
            <person name="Abay S."/>
            <person name="Guran O."/>
            <person name="Bozkurt E."/>
            <person name="Uzum N."/>
            <person name="Olgun K."/>
            <person name="Jablonski D."/>
        </authorList>
    </citation>
    <scope>NUCLEOTIDE SEQUENCE</scope>
    <source>
        <strain evidence="1">Faydin-H75</strain>
    </source>
</reference>
<evidence type="ECO:0000313" key="4">
    <source>
        <dbReference type="Proteomes" id="UP001240777"/>
    </source>
</evidence>
<organism evidence="2 3">
    <name type="scientific">Helicobacter cappadocius</name>
    <dbReference type="NCBI Taxonomy" id="3063998"/>
    <lineage>
        <taxon>Bacteria</taxon>
        <taxon>Pseudomonadati</taxon>
        <taxon>Campylobacterota</taxon>
        <taxon>Epsilonproteobacteria</taxon>
        <taxon>Campylobacterales</taxon>
        <taxon>Helicobacteraceae</taxon>
        <taxon>Helicobacter</taxon>
    </lineage>
</organism>
<proteinExistence type="predicted"/>
<reference evidence="2 4" key="1">
    <citation type="submission" date="2023-07" db="EMBL/GenBank/DDBJ databases">
        <title>Unpublished Manusciprt.</title>
        <authorList>
            <person name="Aydin F."/>
            <person name="Tarhane S."/>
            <person name="Saticioglu I.B."/>
            <person name="Karakaya E."/>
            <person name="Abay S."/>
            <person name="Guran O."/>
            <person name="Bozkurt E."/>
            <person name="Uzum N."/>
            <person name="Olgun K."/>
            <person name="Jablonski D."/>
        </authorList>
    </citation>
    <scope>NUCLEOTIDE SEQUENCE</scope>
    <source>
        <strain evidence="4">faydin-H75</strain>
        <strain evidence="2">Faydin-H76</strain>
    </source>
</reference>
<sequence length="362" mass="40076">MSAKYGINIELNNNSTKDIAINNTRTIAIVGDDDKKENQGLKYYPSIKEALNNIGEGSIKDVLDDLKSSALQSNIIISSFIKSDNANEDVLKAIDDLILSEQSTGYAPKFVLASGYDNSKGVWEKLKTTCDKIGAIYAISLNATQEDKILEEIKDYQSKRAIITYQKVYRTDNVIRGLGAFIIASYAKVMASSEYGFAQSFSNRIIDGIIGIVDKTEFISGEDCIADRLRSVGVSLVISDGGLRAYGGENRDSDFSSLHSVVIFDTIIESIRKSQKEAIDKQVSDVLKKVVDDLESFYRKLVANNVAVGFEVSIPEDLNTNESIAEGKIYINHQIQEMPLLKNITNKIYKVNSYSVNLIKEL</sequence>
<name>A0AA90PLR3_9HELI</name>
<gene>
    <name evidence="1" type="ORF">Q5I04_08205</name>
    <name evidence="2" type="ORF">Q5I06_08160</name>
</gene>
<accession>A0AA90PLR3</accession>
<dbReference type="Proteomes" id="UP001240777">
    <property type="component" value="Unassembled WGS sequence"/>
</dbReference>
<evidence type="ECO:0000313" key="2">
    <source>
        <dbReference type="EMBL" id="MDP2539745.1"/>
    </source>
</evidence>
<keyword evidence="4" id="KW-1185">Reference proteome</keyword>
<dbReference type="AlphaFoldDB" id="A0AA90PLR3"/>
<dbReference type="EMBL" id="JAUYZK010000015">
    <property type="protein sequence ID" value="MDP2539745.1"/>
    <property type="molecule type" value="Genomic_DNA"/>
</dbReference>
<dbReference type="RefSeq" id="WP_305517723.1">
    <property type="nucleotide sequence ID" value="NZ_JAUPEV010000017.1"/>
</dbReference>
<dbReference type="Proteomes" id="UP001177258">
    <property type="component" value="Unassembled WGS sequence"/>
</dbReference>
<dbReference type="PANTHER" id="PTHR35861:SF2">
    <property type="entry name" value="FELS-2 PROPHAGE PROTEIN"/>
    <property type="match status" value="1"/>
</dbReference>
<dbReference type="PANTHER" id="PTHR35861">
    <property type="match status" value="1"/>
</dbReference>